<dbReference type="EMBL" id="MT144766">
    <property type="protein sequence ID" value="QJH99068.1"/>
    <property type="molecule type" value="Genomic_DNA"/>
</dbReference>
<evidence type="ECO:0000313" key="1">
    <source>
        <dbReference type="EMBL" id="QJA50042.1"/>
    </source>
</evidence>
<accession>A0A6H1ZRF3</accession>
<organism evidence="1">
    <name type="scientific">viral metagenome</name>
    <dbReference type="NCBI Taxonomy" id="1070528"/>
    <lineage>
        <taxon>unclassified sequences</taxon>
        <taxon>metagenomes</taxon>
        <taxon>organismal metagenomes</taxon>
    </lineage>
</organism>
<reference evidence="1" key="1">
    <citation type="submission" date="2020-03" db="EMBL/GenBank/DDBJ databases">
        <title>The deep terrestrial virosphere.</title>
        <authorList>
            <person name="Holmfeldt K."/>
            <person name="Nilsson E."/>
            <person name="Simone D."/>
            <person name="Lopez-Fernandez M."/>
            <person name="Wu X."/>
            <person name="de Brujin I."/>
            <person name="Lundin D."/>
            <person name="Andersson A."/>
            <person name="Bertilsson S."/>
            <person name="Dopson M."/>
        </authorList>
    </citation>
    <scope>NUCLEOTIDE SEQUENCE</scope>
    <source>
        <strain evidence="3">MM415A00762</strain>
        <strain evidence="2">MM415B01378</strain>
        <strain evidence="1">TM448A01569</strain>
        <strain evidence="4">TM448B01480</strain>
    </source>
</reference>
<dbReference type="EMBL" id="MT141349">
    <property type="protein sequence ID" value="QJA58982.1"/>
    <property type="molecule type" value="Genomic_DNA"/>
</dbReference>
<gene>
    <name evidence="3" type="ORF">MM415A00762_0014</name>
    <name evidence="2" type="ORF">MM415B01378_0012</name>
    <name evidence="1" type="ORF">TM448A01569_0007</name>
    <name evidence="4" type="ORF">TM448B01480_0008</name>
</gene>
<protein>
    <submittedName>
        <fullName evidence="1">Uncharacterized protein</fullName>
    </submittedName>
</protein>
<dbReference type="EMBL" id="MT144170">
    <property type="protein sequence ID" value="QJA50042.1"/>
    <property type="molecule type" value="Genomic_DNA"/>
</dbReference>
<name>A0A6H1ZRF3_9ZZZZ</name>
<sequence length="73" mass="7921">MPMIPLAIPRKGPDMIRPANGIGISQNLPSLKNAGRQKTIRALNSMGFAISPTGNGDFTKLSMFKNWVIPIKT</sequence>
<evidence type="ECO:0000313" key="4">
    <source>
        <dbReference type="EMBL" id="QJH99068.1"/>
    </source>
</evidence>
<dbReference type="EMBL" id="MT142411">
    <property type="protein sequence ID" value="QJA80207.1"/>
    <property type="molecule type" value="Genomic_DNA"/>
</dbReference>
<evidence type="ECO:0000313" key="2">
    <source>
        <dbReference type="EMBL" id="QJA58982.1"/>
    </source>
</evidence>
<proteinExistence type="predicted"/>
<dbReference type="AlphaFoldDB" id="A0A6H1ZRF3"/>
<evidence type="ECO:0000313" key="3">
    <source>
        <dbReference type="EMBL" id="QJA80207.1"/>
    </source>
</evidence>